<evidence type="ECO:0000313" key="2">
    <source>
        <dbReference type="Proteomes" id="UP000634529"/>
    </source>
</evidence>
<comment type="caution">
    <text evidence="1">The sequence shown here is derived from an EMBL/GenBank/DDBJ whole genome shotgun (WGS) entry which is preliminary data.</text>
</comment>
<evidence type="ECO:0000313" key="1">
    <source>
        <dbReference type="EMBL" id="MBD8499640.1"/>
    </source>
</evidence>
<accession>A0ABR9B2G4</accession>
<dbReference type="Pfam" id="PF23169">
    <property type="entry name" value="HalD"/>
    <property type="match status" value="1"/>
</dbReference>
<reference evidence="1 2" key="1">
    <citation type="submission" date="2020-09" db="EMBL/GenBank/DDBJ databases">
        <title>Paenibacillus sp. CAU 1523 isolated from sand of Haeundae Beach.</title>
        <authorList>
            <person name="Kim W."/>
        </authorList>
    </citation>
    <scope>NUCLEOTIDE SEQUENCE [LARGE SCALE GENOMIC DNA]</scope>
    <source>
        <strain evidence="1 2">CAU 1523</strain>
    </source>
</reference>
<keyword evidence="2" id="KW-1185">Reference proteome</keyword>
<protein>
    <recommendedName>
        <fullName evidence="3">Fe2OG dioxygenase domain-containing protein</fullName>
    </recommendedName>
</protein>
<organism evidence="1 2">
    <name type="scientific">Paenibacillus arenosi</name>
    <dbReference type="NCBI Taxonomy" id="2774142"/>
    <lineage>
        <taxon>Bacteria</taxon>
        <taxon>Bacillati</taxon>
        <taxon>Bacillota</taxon>
        <taxon>Bacilli</taxon>
        <taxon>Bacillales</taxon>
        <taxon>Paenibacillaceae</taxon>
        <taxon>Paenibacillus</taxon>
    </lineage>
</organism>
<dbReference type="Proteomes" id="UP000634529">
    <property type="component" value="Unassembled WGS sequence"/>
</dbReference>
<name>A0ABR9B2G4_9BACL</name>
<dbReference type="EMBL" id="JACYTN010000013">
    <property type="protein sequence ID" value="MBD8499640.1"/>
    <property type="molecule type" value="Genomic_DNA"/>
</dbReference>
<dbReference type="SUPFAM" id="SSF51197">
    <property type="entry name" value="Clavaminate synthase-like"/>
    <property type="match status" value="1"/>
</dbReference>
<dbReference type="InterPro" id="IPR056470">
    <property type="entry name" value="BesD/HalB-like"/>
</dbReference>
<proteinExistence type="predicted"/>
<evidence type="ECO:0008006" key="3">
    <source>
        <dbReference type="Google" id="ProtNLM"/>
    </source>
</evidence>
<dbReference type="RefSeq" id="WP_192025975.1">
    <property type="nucleotide sequence ID" value="NZ_JACYTN010000013.1"/>
</dbReference>
<sequence>MTFQEQFDADVIQHLNSLPDTLNEQLRHDFSTNDVVVFEAMLPEALRIKMEDEALSILHHYGVRRDLVIKETGNTPRNFNSVGRDAIAEHGQYIPAFFASEPIKQYLASINNNQTVLPVPYQPEEYIINSQQATGDTHGWHWDDYTFALIWIVEAPRPEEGALIEYIPHTEWDQTDKKNCVQKILDTHTVNSKYIPQGRCYFMKANTTLHRISPLVGSSRRTVIVFTYATEEDMTKDISHETMEQIWAKEIKQDDPQPVGN</sequence>
<gene>
    <name evidence="1" type="ORF">IFO66_15195</name>
</gene>